<dbReference type="OrthoDB" id="5382407at2"/>
<comment type="caution">
    <text evidence="1">The sequence shown here is derived from an EMBL/GenBank/DDBJ whole genome shotgun (WGS) entry which is preliminary data.</text>
</comment>
<evidence type="ECO:0000313" key="2">
    <source>
        <dbReference type="Proteomes" id="UP000028725"/>
    </source>
</evidence>
<dbReference type="AlphaFoldDB" id="A0A085WC59"/>
<protein>
    <submittedName>
        <fullName evidence="1">Putative lipoprotein</fullName>
    </submittedName>
</protein>
<evidence type="ECO:0000313" key="1">
    <source>
        <dbReference type="EMBL" id="KFE65272.1"/>
    </source>
</evidence>
<keyword evidence="2" id="KW-1185">Reference proteome</keyword>
<organism evidence="1 2">
    <name type="scientific">Hyalangium minutum</name>
    <dbReference type="NCBI Taxonomy" id="394096"/>
    <lineage>
        <taxon>Bacteria</taxon>
        <taxon>Pseudomonadati</taxon>
        <taxon>Myxococcota</taxon>
        <taxon>Myxococcia</taxon>
        <taxon>Myxococcales</taxon>
        <taxon>Cystobacterineae</taxon>
        <taxon>Archangiaceae</taxon>
        <taxon>Hyalangium</taxon>
    </lineage>
</organism>
<dbReference type="PROSITE" id="PS51257">
    <property type="entry name" value="PROKAR_LIPOPROTEIN"/>
    <property type="match status" value="1"/>
</dbReference>
<accession>A0A085WC59</accession>
<proteinExistence type="predicted"/>
<keyword evidence="1" id="KW-0449">Lipoprotein</keyword>
<dbReference type="EMBL" id="JMCB01000012">
    <property type="protein sequence ID" value="KFE65272.1"/>
    <property type="molecule type" value="Genomic_DNA"/>
</dbReference>
<gene>
    <name evidence="1" type="ORF">DB31_1388</name>
</gene>
<dbReference type="Proteomes" id="UP000028725">
    <property type="component" value="Unassembled WGS sequence"/>
</dbReference>
<sequence length="158" mass="17033">MRALGVALGLVLVAGCRGVPWQPHAYETAVRVEALDVRFAPDGSGLLTLKLEVRNPTSDLALITGVDFELAVDGRRLAVGLQQVEVGLGEDGVPRALEVSFPLVSQGTAGGVSHLHHQVRLSGGVLLRYGPRTERRATFLVERTMELPWLPPPEPMLE</sequence>
<dbReference type="STRING" id="394096.DB31_1388"/>
<reference evidence="1 2" key="1">
    <citation type="submission" date="2014-04" db="EMBL/GenBank/DDBJ databases">
        <title>Genome assembly of Hyalangium minutum DSM 14724.</title>
        <authorList>
            <person name="Sharma G."/>
            <person name="Subramanian S."/>
        </authorList>
    </citation>
    <scope>NUCLEOTIDE SEQUENCE [LARGE SCALE GENOMIC DNA]</scope>
    <source>
        <strain evidence="1 2">DSM 14724</strain>
    </source>
</reference>
<name>A0A085WC59_9BACT</name>